<evidence type="ECO:0000313" key="1">
    <source>
        <dbReference type="EMBL" id="VVE38477.1"/>
    </source>
</evidence>
<evidence type="ECO:0000313" key="2">
    <source>
        <dbReference type="Proteomes" id="UP000414233"/>
    </source>
</evidence>
<organism evidence="1 2">
    <name type="scientific">Pandoraea terrae</name>
    <dbReference type="NCBI Taxonomy" id="1537710"/>
    <lineage>
        <taxon>Bacteria</taxon>
        <taxon>Pseudomonadati</taxon>
        <taxon>Pseudomonadota</taxon>
        <taxon>Betaproteobacteria</taxon>
        <taxon>Burkholderiales</taxon>
        <taxon>Burkholderiaceae</taxon>
        <taxon>Pandoraea</taxon>
    </lineage>
</organism>
<reference evidence="1 2" key="1">
    <citation type="submission" date="2019-08" db="EMBL/GenBank/DDBJ databases">
        <authorList>
            <person name="Peeters C."/>
        </authorList>
    </citation>
    <scope>NUCLEOTIDE SEQUENCE [LARGE SCALE GENOMIC DNA]</scope>
    <source>
        <strain evidence="1 2">LMG 30175</strain>
    </source>
</reference>
<dbReference type="Proteomes" id="UP000414233">
    <property type="component" value="Unassembled WGS sequence"/>
</dbReference>
<proteinExistence type="predicted"/>
<gene>
    <name evidence="1" type="ORF">PTE30175_03932</name>
</gene>
<dbReference type="RefSeq" id="WP_150698745.1">
    <property type="nucleotide sequence ID" value="NZ_CABPRZ010000019.1"/>
</dbReference>
<protein>
    <submittedName>
        <fullName evidence="1">4,5-dihydroxyphthalate decarboxylase</fullName>
    </submittedName>
</protein>
<name>A0A5E4XQ67_9BURK</name>
<keyword evidence="2" id="KW-1185">Reference proteome</keyword>
<dbReference type="EMBL" id="CABPRZ010000019">
    <property type="protein sequence ID" value="VVE38477.1"/>
    <property type="molecule type" value="Genomic_DNA"/>
</dbReference>
<accession>A0A5E4XQ67</accession>
<dbReference type="AlphaFoldDB" id="A0A5E4XQ67"/>
<dbReference type="OrthoDB" id="8689594at2"/>
<sequence length="102" mass="11300">MPLFPNRLFRHAAIYARALSIHRYEVQLEEAHWIEAGLNAPADKRSVTTRVPGLDITRVDDRSLVTLLGDGDLDAVIAPHASSNQLDCGSRAAGARTQYRDF</sequence>